<accession>A0A2P5DBI2</accession>
<dbReference type="EMBL" id="JXTB01000049">
    <property type="protein sequence ID" value="PON70632.1"/>
    <property type="molecule type" value="Genomic_DNA"/>
</dbReference>
<dbReference type="AlphaFoldDB" id="A0A2P5DBI2"/>
<keyword evidence="2" id="KW-1185">Reference proteome</keyword>
<dbReference type="Proteomes" id="UP000237105">
    <property type="component" value="Unassembled WGS sequence"/>
</dbReference>
<proteinExistence type="predicted"/>
<name>A0A2P5DBI2_PARAD</name>
<gene>
    <name evidence="1" type="ORF">PanWU01x14_080060</name>
</gene>
<evidence type="ECO:0000313" key="1">
    <source>
        <dbReference type="EMBL" id="PON70632.1"/>
    </source>
</evidence>
<reference evidence="2" key="1">
    <citation type="submission" date="2016-06" db="EMBL/GenBank/DDBJ databases">
        <title>Parallel loss of symbiosis genes in relatives of nitrogen-fixing non-legume Parasponia.</title>
        <authorList>
            <person name="Van Velzen R."/>
            <person name="Holmer R."/>
            <person name="Bu F."/>
            <person name="Rutten L."/>
            <person name="Van Zeijl A."/>
            <person name="Liu W."/>
            <person name="Santuari L."/>
            <person name="Cao Q."/>
            <person name="Sharma T."/>
            <person name="Shen D."/>
            <person name="Roswanjaya Y."/>
            <person name="Wardhani T."/>
            <person name="Kalhor M.S."/>
            <person name="Jansen J."/>
            <person name="Van den Hoogen J."/>
            <person name="Gungor B."/>
            <person name="Hartog M."/>
            <person name="Hontelez J."/>
            <person name="Verver J."/>
            <person name="Yang W.-C."/>
            <person name="Schijlen E."/>
            <person name="Repin R."/>
            <person name="Schilthuizen M."/>
            <person name="Schranz E."/>
            <person name="Heidstra R."/>
            <person name="Miyata K."/>
            <person name="Fedorova E."/>
            <person name="Kohlen W."/>
            <person name="Bisseling T."/>
            <person name="Smit S."/>
            <person name="Geurts R."/>
        </authorList>
    </citation>
    <scope>NUCLEOTIDE SEQUENCE [LARGE SCALE GENOMIC DNA]</scope>
    <source>
        <strain evidence="2">cv. WU1-14</strain>
    </source>
</reference>
<organism evidence="1 2">
    <name type="scientific">Parasponia andersonii</name>
    <name type="common">Sponia andersonii</name>
    <dbReference type="NCBI Taxonomy" id="3476"/>
    <lineage>
        <taxon>Eukaryota</taxon>
        <taxon>Viridiplantae</taxon>
        <taxon>Streptophyta</taxon>
        <taxon>Embryophyta</taxon>
        <taxon>Tracheophyta</taxon>
        <taxon>Spermatophyta</taxon>
        <taxon>Magnoliopsida</taxon>
        <taxon>eudicotyledons</taxon>
        <taxon>Gunneridae</taxon>
        <taxon>Pentapetalae</taxon>
        <taxon>rosids</taxon>
        <taxon>fabids</taxon>
        <taxon>Rosales</taxon>
        <taxon>Cannabaceae</taxon>
        <taxon>Parasponia</taxon>
    </lineage>
</organism>
<protein>
    <submittedName>
        <fullName evidence="1">Uncharacterized protein</fullName>
    </submittedName>
</protein>
<comment type="caution">
    <text evidence="1">The sequence shown here is derived from an EMBL/GenBank/DDBJ whole genome shotgun (WGS) entry which is preliminary data.</text>
</comment>
<sequence length="130" mass="15266">MSATHPPHVNMVKVSFNLHPNNFNNQGHHIVKVQLCFAEDTPEDHSCHRLYKWKLKVRLNTAVSGYDLRVYKQYIEGVFEHAFNNRTNKGHLYWVSLAMNSFSLSTYFIDHDLLGFDHVLSIRFQEDTDM</sequence>
<evidence type="ECO:0000313" key="2">
    <source>
        <dbReference type="Proteomes" id="UP000237105"/>
    </source>
</evidence>